<proteinExistence type="predicted"/>
<keyword evidence="4" id="KW-1185">Reference proteome</keyword>
<sequence>MPHETATPLEAVEKPTSSLIRACRTGCSIGGWIGKGALLVVIVLLIGTLFTVRAYPQVGARLADYLPASLSGSPGSCSAKSFEGAGGDGCCASQEVASCCSCCLECEAAGEEATLVSIEDSSDEPPAPERVAEEEPPAPLRTISAPLVD</sequence>
<evidence type="ECO:0000313" key="3">
    <source>
        <dbReference type="EMBL" id="QDU93163.1"/>
    </source>
</evidence>
<feature type="region of interest" description="Disordered" evidence="1">
    <location>
        <begin position="117"/>
        <end position="149"/>
    </location>
</feature>
<dbReference type="EMBL" id="CP036433">
    <property type="protein sequence ID" value="QDU93163.1"/>
    <property type="molecule type" value="Genomic_DNA"/>
</dbReference>
<organism evidence="3 4">
    <name type="scientific">Lignipirellula cremea</name>
    <dbReference type="NCBI Taxonomy" id="2528010"/>
    <lineage>
        <taxon>Bacteria</taxon>
        <taxon>Pseudomonadati</taxon>
        <taxon>Planctomycetota</taxon>
        <taxon>Planctomycetia</taxon>
        <taxon>Pirellulales</taxon>
        <taxon>Pirellulaceae</taxon>
        <taxon>Lignipirellula</taxon>
    </lineage>
</organism>
<evidence type="ECO:0000256" key="2">
    <source>
        <dbReference type="SAM" id="Phobius"/>
    </source>
</evidence>
<keyword evidence="2" id="KW-0472">Membrane</keyword>
<accession>A0A518DMW6</accession>
<keyword evidence="2" id="KW-0812">Transmembrane</keyword>
<dbReference type="Proteomes" id="UP000317648">
    <property type="component" value="Chromosome"/>
</dbReference>
<dbReference type="KEGG" id="lcre:Pla8534_09420"/>
<protein>
    <submittedName>
        <fullName evidence="3">Uncharacterized protein</fullName>
    </submittedName>
</protein>
<gene>
    <name evidence="3" type="ORF">Pla8534_09420</name>
</gene>
<reference evidence="3 4" key="1">
    <citation type="submission" date="2019-02" db="EMBL/GenBank/DDBJ databases">
        <title>Deep-cultivation of Planctomycetes and their phenomic and genomic characterization uncovers novel biology.</title>
        <authorList>
            <person name="Wiegand S."/>
            <person name="Jogler M."/>
            <person name="Boedeker C."/>
            <person name="Pinto D."/>
            <person name="Vollmers J."/>
            <person name="Rivas-Marin E."/>
            <person name="Kohn T."/>
            <person name="Peeters S.H."/>
            <person name="Heuer A."/>
            <person name="Rast P."/>
            <person name="Oberbeckmann S."/>
            <person name="Bunk B."/>
            <person name="Jeske O."/>
            <person name="Meyerdierks A."/>
            <person name="Storesund J.E."/>
            <person name="Kallscheuer N."/>
            <person name="Luecker S."/>
            <person name="Lage O.M."/>
            <person name="Pohl T."/>
            <person name="Merkel B.J."/>
            <person name="Hornburger P."/>
            <person name="Mueller R.-W."/>
            <person name="Bruemmer F."/>
            <person name="Labrenz M."/>
            <person name="Spormann A.M."/>
            <person name="Op den Camp H."/>
            <person name="Overmann J."/>
            <person name="Amann R."/>
            <person name="Jetten M.S.M."/>
            <person name="Mascher T."/>
            <person name="Medema M.H."/>
            <person name="Devos D.P."/>
            <person name="Kaster A.-K."/>
            <person name="Ovreas L."/>
            <person name="Rohde M."/>
            <person name="Galperin M.Y."/>
            <person name="Jogler C."/>
        </authorList>
    </citation>
    <scope>NUCLEOTIDE SEQUENCE [LARGE SCALE GENOMIC DNA]</scope>
    <source>
        <strain evidence="3 4">Pla85_3_4</strain>
    </source>
</reference>
<dbReference type="AlphaFoldDB" id="A0A518DMW6"/>
<keyword evidence="2" id="KW-1133">Transmembrane helix</keyword>
<dbReference type="RefSeq" id="WP_145049728.1">
    <property type="nucleotide sequence ID" value="NZ_CP036433.1"/>
</dbReference>
<feature type="transmembrane region" description="Helical" evidence="2">
    <location>
        <begin position="32"/>
        <end position="52"/>
    </location>
</feature>
<evidence type="ECO:0000256" key="1">
    <source>
        <dbReference type="SAM" id="MobiDB-lite"/>
    </source>
</evidence>
<evidence type="ECO:0000313" key="4">
    <source>
        <dbReference type="Proteomes" id="UP000317648"/>
    </source>
</evidence>
<name>A0A518DMW6_9BACT</name>